<proteinExistence type="predicted"/>
<keyword evidence="1" id="KW-1133">Transmembrane helix</keyword>
<evidence type="ECO:0000313" key="2">
    <source>
        <dbReference type="EMBL" id="XDP94324.1"/>
    </source>
</evidence>
<dbReference type="RefSeq" id="WP_369156124.1">
    <property type="nucleotide sequence ID" value="NZ_CP163429.1"/>
</dbReference>
<keyword evidence="1" id="KW-0812">Transmembrane</keyword>
<evidence type="ECO:0000256" key="1">
    <source>
        <dbReference type="SAM" id="Phobius"/>
    </source>
</evidence>
<sequence>MTVAEDPSEDEVRAELDAQLARRSGKGSGRTAADFSLTRLHLLDAAITRYVEQRTEATRHEPGAVDLADRPVYDVLRDHELGPDEKPLDKPLELVRRGTVHPRSCGCGNGRRQCPDCNGMTYRICEPAQPCPVCEGVSPCSQYLEHGGLPGTPPRPPKARKTANAEERVTCAACHTPDSACPGCRGWGRVRCEKCQARGRIPCKPCKATGTVTCGTCEGHGRTTSWTAGRIFWERRTEEVTHPDPWPRRVANDLGAGDWRTDRLGAGDPLPEDLSDDHRAVLAPHLRKLKGEQDRTVVIKRLTVVRATPRGSGNRDYYLFRGYSGKLEVLARISDEGRGKAVAAAVAAVVLLVLVLLLVN</sequence>
<protein>
    <submittedName>
        <fullName evidence="2">Uncharacterized protein</fullName>
    </submittedName>
</protein>
<dbReference type="AlphaFoldDB" id="A0AB39LK76"/>
<reference evidence="2" key="1">
    <citation type="submission" date="2024-07" db="EMBL/GenBank/DDBJ databases">
        <authorList>
            <person name="Yu S.T."/>
        </authorList>
    </citation>
    <scope>NUCLEOTIDE SEQUENCE</scope>
    <source>
        <strain evidence="2">R02</strain>
    </source>
</reference>
<name>A0AB39LK76_9ACTN</name>
<keyword evidence="1" id="KW-0472">Membrane</keyword>
<gene>
    <name evidence="2" type="ORF">AB5J57_12625</name>
</gene>
<organism evidence="2">
    <name type="scientific">Streptomyces sp. R02</name>
    <dbReference type="NCBI Taxonomy" id="3238623"/>
    <lineage>
        <taxon>Bacteria</taxon>
        <taxon>Bacillati</taxon>
        <taxon>Actinomycetota</taxon>
        <taxon>Actinomycetes</taxon>
        <taxon>Kitasatosporales</taxon>
        <taxon>Streptomycetaceae</taxon>
        <taxon>Streptomyces</taxon>
    </lineage>
</organism>
<feature type="transmembrane region" description="Helical" evidence="1">
    <location>
        <begin position="341"/>
        <end position="359"/>
    </location>
</feature>
<accession>A0AB39LK76</accession>
<dbReference type="EMBL" id="CP163429">
    <property type="protein sequence ID" value="XDP94324.1"/>
    <property type="molecule type" value="Genomic_DNA"/>
</dbReference>